<evidence type="ECO:0000256" key="1">
    <source>
        <dbReference type="SAM" id="Phobius"/>
    </source>
</evidence>
<feature type="transmembrane region" description="Helical" evidence="1">
    <location>
        <begin position="95"/>
        <end position="115"/>
    </location>
</feature>
<feature type="transmembrane region" description="Helical" evidence="1">
    <location>
        <begin position="209"/>
        <end position="228"/>
    </location>
</feature>
<evidence type="ECO:0000259" key="2">
    <source>
        <dbReference type="Pfam" id="PF20152"/>
    </source>
</evidence>
<evidence type="ECO:0000313" key="3">
    <source>
        <dbReference type="EMBL" id="KAJ7635153.1"/>
    </source>
</evidence>
<feature type="transmembrane region" description="Helical" evidence="1">
    <location>
        <begin position="127"/>
        <end position="150"/>
    </location>
</feature>
<keyword evidence="1" id="KW-0472">Membrane</keyword>
<protein>
    <recommendedName>
        <fullName evidence="2">DUF6534 domain-containing protein</fullName>
    </recommendedName>
</protein>
<dbReference type="Proteomes" id="UP001221142">
    <property type="component" value="Unassembled WGS sequence"/>
</dbReference>
<accession>A0AAD7FRL0</accession>
<feature type="transmembrane region" description="Helical" evidence="1">
    <location>
        <begin position="25"/>
        <end position="43"/>
    </location>
</feature>
<proteinExistence type="predicted"/>
<reference evidence="3" key="1">
    <citation type="submission" date="2023-03" db="EMBL/GenBank/DDBJ databases">
        <title>Massive genome expansion in bonnet fungi (Mycena s.s.) driven by repeated elements and novel gene families across ecological guilds.</title>
        <authorList>
            <consortium name="Lawrence Berkeley National Laboratory"/>
            <person name="Harder C.B."/>
            <person name="Miyauchi S."/>
            <person name="Viragh M."/>
            <person name="Kuo A."/>
            <person name="Thoen E."/>
            <person name="Andreopoulos B."/>
            <person name="Lu D."/>
            <person name="Skrede I."/>
            <person name="Drula E."/>
            <person name="Henrissat B."/>
            <person name="Morin E."/>
            <person name="Kohler A."/>
            <person name="Barry K."/>
            <person name="LaButti K."/>
            <person name="Morin E."/>
            <person name="Salamov A."/>
            <person name="Lipzen A."/>
            <person name="Mereny Z."/>
            <person name="Hegedus B."/>
            <person name="Baldrian P."/>
            <person name="Stursova M."/>
            <person name="Weitz H."/>
            <person name="Taylor A."/>
            <person name="Grigoriev I.V."/>
            <person name="Nagy L.G."/>
            <person name="Martin F."/>
            <person name="Kauserud H."/>
        </authorList>
    </citation>
    <scope>NUCLEOTIDE SEQUENCE</scope>
    <source>
        <strain evidence="3">9284</strain>
    </source>
</reference>
<dbReference type="PANTHER" id="PTHR40465">
    <property type="entry name" value="CHROMOSOME 1, WHOLE GENOME SHOTGUN SEQUENCE"/>
    <property type="match status" value="1"/>
</dbReference>
<feature type="transmembrane region" description="Helical" evidence="1">
    <location>
        <begin position="170"/>
        <end position="188"/>
    </location>
</feature>
<gene>
    <name evidence="3" type="ORF">FB45DRAFT_1057074</name>
</gene>
<feature type="transmembrane region" description="Helical" evidence="1">
    <location>
        <begin position="55"/>
        <end position="75"/>
    </location>
</feature>
<keyword evidence="4" id="KW-1185">Reference proteome</keyword>
<keyword evidence="1" id="KW-0812">Transmembrane</keyword>
<feature type="transmembrane region" description="Helical" evidence="1">
    <location>
        <begin position="234"/>
        <end position="256"/>
    </location>
</feature>
<comment type="caution">
    <text evidence="3">The sequence shown here is derived from an EMBL/GenBank/DDBJ whole genome shotgun (WGS) entry which is preliminary data.</text>
</comment>
<sequence>MADTLDTVTVPVLTRAFFLTWGVQFVAYTLDIALWGIAFVLVLQYFRTYGHRDPLLHKIVPFSTVHAIFLAIMNYTDYVTLFGNLDAQNTILYQANVMLCCVFIVSFTAQMFYATRIWILTRHDWRFVAPVVILGLVQFGGGIGQTILVAKVHLFSELQLETYPVSSTQAGASLLCDVTITAILFYVLRKSRTGVRRTDSVLDKMMIYALNRGAMTSVWAMCHLILFVGMPGTFVFMLFIVPSVHLYVISVCSMLISRESLHNEIRSHDGAVETINLRTVNSGDMAAHFSFTDPAHTADLPAHSSNGVHITTSVIKWVDEPVPAERRSGDDKMTLEYGHANMDR</sequence>
<dbReference type="EMBL" id="JARKIF010000007">
    <property type="protein sequence ID" value="KAJ7635153.1"/>
    <property type="molecule type" value="Genomic_DNA"/>
</dbReference>
<dbReference type="Pfam" id="PF20152">
    <property type="entry name" value="DUF6534"/>
    <property type="match status" value="1"/>
</dbReference>
<organism evidence="3 4">
    <name type="scientific">Roridomyces roridus</name>
    <dbReference type="NCBI Taxonomy" id="1738132"/>
    <lineage>
        <taxon>Eukaryota</taxon>
        <taxon>Fungi</taxon>
        <taxon>Dikarya</taxon>
        <taxon>Basidiomycota</taxon>
        <taxon>Agaricomycotina</taxon>
        <taxon>Agaricomycetes</taxon>
        <taxon>Agaricomycetidae</taxon>
        <taxon>Agaricales</taxon>
        <taxon>Marasmiineae</taxon>
        <taxon>Mycenaceae</taxon>
        <taxon>Roridomyces</taxon>
    </lineage>
</organism>
<dbReference type="PANTHER" id="PTHR40465:SF1">
    <property type="entry name" value="DUF6534 DOMAIN-CONTAINING PROTEIN"/>
    <property type="match status" value="1"/>
</dbReference>
<dbReference type="AlphaFoldDB" id="A0AAD7FRL0"/>
<evidence type="ECO:0000313" key="4">
    <source>
        <dbReference type="Proteomes" id="UP001221142"/>
    </source>
</evidence>
<dbReference type="InterPro" id="IPR045339">
    <property type="entry name" value="DUF6534"/>
</dbReference>
<name>A0AAD7FRL0_9AGAR</name>
<keyword evidence="1" id="KW-1133">Transmembrane helix</keyword>
<feature type="domain" description="DUF6534" evidence="2">
    <location>
        <begin position="173"/>
        <end position="260"/>
    </location>
</feature>